<proteinExistence type="predicted"/>
<organism evidence="1 2">
    <name type="scientific">Coralloluteibacterium thermophilum</name>
    <dbReference type="NCBI Taxonomy" id="2707049"/>
    <lineage>
        <taxon>Bacteria</taxon>
        <taxon>Pseudomonadati</taxon>
        <taxon>Pseudomonadota</taxon>
        <taxon>Gammaproteobacteria</taxon>
        <taxon>Lysobacterales</taxon>
        <taxon>Lysobacteraceae</taxon>
        <taxon>Coralloluteibacterium</taxon>
    </lineage>
</organism>
<evidence type="ECO:0000313" key="1">
    <source>
        <dbReference type="EMBL" id="MFC4728417.1"/>
    </source>
</evidence>
<comment type="caution">
    <text evidence="1">The sequence shown here is derived from an EMBL/GenBank/DDBJ whole genome shotgun (WGS) entry which is preliminary data.</text>
</comment>
<accession>A0ABV9NJB5</accession>
<name>A0ABV9NJB5_9GAMM</name>
<dbReference type="InterPro" id="IPR010342">
    <property type="entry name" value="DUF938"/>
</dbReference>
<evidence type="ECO:0000313" key="2">
    <source>
        <dbReference type="Proteomes" id="UP001595892"/>
    </source>
</evidence>
<dbReference type="PANTHER" id="PTHR20974:SF0">
    <property type="entry name" value="UPF0585 PROTEIN CG18661"/>
    <property type="match status" value="1"/>
</dbReference>
<dbReference type="PANTHER" id="PTHR20974">
    <property type="entry name" value="UPF0585 PROTEIN CG18661"/>
    <property type="match status" value="1"/>
</dbReference>
<dbReference type="Proteomes" id="UP001595892">
    <property type="component" value="Unassembled WGS sequence"/>
</dbReference>
<reference evidence="2" key="1">
    <citation type="journal article" date="2019" name="Int. J. Syst. Evol. Microbiol.">
        <title>The Global Catalogue of Microorganisms (GCM) 10K type strain sequencing project: providing services to taxonomists for standard genome sequencing and annotation.</title>
        <authorList>
            <consortium name="The Broad Institute Genomics Platform"/>
            <consortium name="The Broad Institute Genome Sequencing Center for Infectious Disease"/>
            <person name="Wu L."/>
            <person name="Ma J."/>
        </authorList>
    </citation>
    <scope>NUCLEOTIDE SEQUENCE [LARGE SCALE GENOMIC DNA]</scope>
    <source>
        <strain evidence="2">CGMCC 1.13574</strain>
    </source>
</reference>
<dbReference type="SUPFAM" id="SSF53335">
    <property type="entry name" value="S-adenosyl-L-methionine-dependent methyltransferases"/>
    <property type="match status" value="1"/>
</dbReference>
<keyword evidence="2" id="KW-1185">Reference proteome</keyword>
<dbReference type="EMBL" id="JBHSGG010000026">
    <property type="protein sequence ID" value="MFC4728417.1"/>
    <property type="molecule type" value="Genomic_DNA"/>
</dbReference>
<dbReference type="RefSeq" id="WP_377004447.1">
    <property type="nucleotide sequence ID" value="NZ_JBHSGG010000026.1"/>
</dbReference>
<dbReference type="InterPro" id="IPR029063">
    <property type="entry name" value="SAM-dependent_MTases_sf"/>
</dbReference>
<gene>
    <name evidence="1" type="ORF">ACFO3Q_09555</name>
</gene>
<protein>
    <submittedName>
        <fullName evidence="1">DUF938 domain-containing protein</fullName>
    </submittedName>
</protein>
<sequence>MSQSLPHAPATARNRDPILAGLRAPFADRRRVLEIGSGTGEHAVHFAAALPHLAWQASDVADNLPGIRAWIDSAALPNTPPPLVLDVTQGDWPAGPFDACFSANTLHIMSWSAVRAMFIGLDQTLAADAVLAIYGPFNRDGRFTSDSNAAFDASLRARDPEQGLRDAAEVDALARAIGMQPLADLPMPANNALLIWRRTA</sequence>
<dbReference type="Gene3D" id="3.40.50.150">
    <property type="entry name" value="Vaccinia Virus protein VP39"/>
    <property type="match status" value="1"/>
</dbReference>
<dbReference type="Pfam" id="PF06080">
    <property type="entry name" value="DUF938"/>
    <property type="match status" value="1"/>
</dbReference>